<keyword evidence="3 5" id="KW-0689">Ribosomal protein</keyword>
<dbReference type="InterPro" id="IPR014717">
    <property type="entry name" value="Transl_elong_EF1B/ribsomal_bS6"/>
</dbReference>
<dbReference type="SUPFAM" id="SSF54995">
    <property type="entry name" value="Ribosomal protein S6"/>
    <property type="match status" value="1"/>
</dbReference>
<dbReference type="NCBIfam" id="TIGR00166">
    <property type="entry name" value="S6"/>
    <property type="match status" value="1"/>
</dbReference>
<dbReference type="Gene3D" id="3.30.70.60">
    <property type="match status" value="1"/>
</dbReference>
<dbReference type="EMBL" id="MGKP01000009">
    <property type="protein sequence ID" value="OGN29169.1"/>
    <property type="molecule type" value="Genomic_DNA"/>
</dbReference>
<dbReference type="InterPro" id="IPR000529">
    <property type="entry name" value="Ribosomal_bS6"/>
</dbReference>
<name>A0A1F8GXK2_9BACT</name>
<evidence type="ECO:0000256" key="3">
    <source>
        <dbReference type="HAMAP-Rule" id="MF_00360"/>
    </source>
</evidence>
<evidence type="ECO:0000256" key="2">
    <source>
        <dbReference type="ARBA" id="ARBA00035294"/>
    </source>
</evidence>
<evidence type="ECO:0000313" key="6">
    <source>
        <dbReference type="Proteomes" id="UP000179047"/>
    </source>
</evidence>
<comment type="similarity">
    <text evidence="1 3">Belongs to the bacterial ribosomal protein bS6 family.</text>
</comment>
<dbReference type="GO" id="GO:0006412">
    <property type="term" value="P:translation"/>
    <property type="evidence" value="ECO:0007669"/>
    <property type="project" value="UniProtKB-UniRule"/>
</dbReference>
<evidence type="ECO:0000256" key="1">
    <source>
        <dbReference type="ARBA" id="ARBA00009512"/>
    </source>
</evidence>
<accession>A0A1F8GXK2</accession>
<dbReference type="GO" id="GO:1990904">
    <property type="term" value="C:ribonucleoprotein complex"/>
    <property type="evidence" value="ECO:0007669"/>
    <property type="project" value="UniProtKB-KW"/>
</dbReference>
<feature type="region of interest" description="Disordered" evidence="4">
    <location>
        <begin position="117"/>
        <end position="159"/>
    </location>
</feature>
<comment type="function">
    <text evidence="3">Binds together with bS18 to 16S ribosomal RNA.</text>
</comment>
<dbReference type="STRING" id="1802701.A3A33_02825"/>
<keyword evidence="3" id="KW-0699">rRNA-binding</keyword>
<evidence type="ECO:0000256" key="4">
    <source>
        <dbReference type="SAM" id="MobiDB-lite"/>
    </source>
</evidence>
<protein>
    <recommendedName>
        <fullName evidence="2 3">Small ribosomal subunit protein bS6</fullName>
    </recommendedName>
</protein>
<dbReference type="GO" id="GO:0005840">
    <property type="term" value="C:ribosome"/>
    <property type="evidence" value="ECO:0007669"/>
    <property type="project" value="UniProtKB-KW"/>
</dbReference>
<dbReference type="InterPro" id="IPR020814">
    <property type="entry name" value="Ribosomal_S6_plastid/chlpt"/>
</dbReference>
<gene>
    <name evidence="3" type="primary">rpsF</name>
    <name evidence="5" type="ORF">A3A33_02825</name>
</gene>
<dbReference type="GO" id="GO:0003735">
    <property type="term" value="F:structural constituent of ribosome"/>
    <property type="evidence" value="ECO:0007669"/>
    <property type="project" value="InterPro"/>
</dbReference>
<dbReference type="GO" id="GO:0019843">
    <property type="term" value="F:rRNA binding"/>
    <property type="evidence" value="ECO:0007669"/>
    <property type="project" value="UniProtKB-UniRule"/>
</dbReference>
<keyword evidence="3" id="KW-0694">RNA-binding</keyword>
<dbReference type="Proteomes" id="UP000179047">
    <property type="component" value="Unassembled WGS sequence"/>
</dbReference>
<dbReference type="HAMAP" id="MF_00360">
    <property type="entry name" value="Ribosomal_bS6"/>
    <property type="match status" value="1"/>
</dbReference>
<organism evidence="5 6">
    <name type="scientific">Candidatus Yanofskybacteria bacterium RIFCSPLOWO2_01_FULL_49_25</name>
    <dbReference type="NCBI Taxonomy" id="1802701"/>
    <lineage>
        <taxon>Bacteria</taxon>
        <taxon>Candidatus Yanofskyibacteriota</taxon>
    </lineage>
</organism>
<reference evidence="5 6" key="1">
    <citation type="journal article" date="2016" name="Nat. Commun.">
        <title>Thousands of microbial genomes shed light on interconnected biogeochemical processes in an aquifer system.</title>
        <authorList>
            <person name="Anantharaman K."/>
            <person name="Brown C.T."/>
            <person name="Hug L.A."/>
            <person name="Sharon I."/>
            <person name="Castelle C.J."/>
            <person name="Probst A.J."/>
            <person name="Thomas B.C."/>
            <person name="Singh A."/>
            <person name="Wilkins M.J."/>
            <person name="Karaoz U."/>
            <person name="Brodie E.L."/>
            <person name="Williams K.H."/>
            <person name="Hubbard S.S."/>
            <person name="Banfield J.F."/>
        </authorList>
    </citation>
    <scope>NUCLEOTIDE SEQUENCE [LARGE SCALE GENOMIC DNA]</scope>
</reference>
<evidence type="ECO:0000313" key="5">
    <source>
        <dbReference type="EMBL" id="OGN29169.1"/>
    </source>
</evidence>
<dbReference type="AlphaFoldDB" id="A0A1F8GXK2"/>
<keyword evidence="3" id="KW-0687">Ribonucleoprotein</keyword>
<comment type="caution">
    <text evidence="5">The sequence shown here is derived from an EMBL/GenBank/DDBJ whole genome shotgun (WGS) entry which is preliminary data.</text>
</comment>
<dbReference type="CDD" id="cd00473">
    <property type="entry name" value="bS6"/>
    <property type="match status" value="1"/>
</dbReference>
<proteinExistence type="inferred from homology"/>
<dbReference type="Pfam" id="PF01250">
    <property type="entry name" value="Ribosomal_S6"/>
    <property type="match status" value="1"/>
</dbReference>
<dbReference type="InterPro" id="IPR035980">
    <property type="entry name" value="Ribosomal_bS6_sf"/>
</dbReference>
<feature type="compositionally biased region" description="Basic and acidic residues" evidence="4">
    <location>
        <begin position="144"/>
        <end position="159"/>
    </location>
</feature>
<sequence>MEGEIQADNRLYELAYHITPDLEEAAVKAKMSEVESVVTQNGGVVVLSRDPRRMHLSYPIAHKHYAFFGVLDFQGNPEGITAIDSQMKLHEGILRYMVLKKPEEGKEIRSLGDRLRKARSVAPTHQKTADEGRKVAKPAATPVEQEKMTKELEDVLGKI</sequence>